<evidence type="ECO:0000313" key="2">
    <source>
        <dbReference type="EMBL" id="MTD15502.1"/>
    </source>
</evidence>
<dbReference type="InterPro" id="IPR013830">
    <property type="entry name" value="SGNH_hydro"/>
</dbReference>
<dbReference type="EMBL" id="WLYK01000006">
    <property type="protein sequence ID" value="MTD15502.1"/>
    <property type="molecule type" value="Genomic_DNA"/>
</dbReference>
<sequence>MITTPITAELLHGVADVEQTDRGIRPHRLPTWVREQFPDGQLLMVESQPSGVRLAVRTSATRLELVLHPSRVGYRGAPRPRGRVDVLVDNVVTAADPLTGGDLLEIDLQTGASTPIPGPPHVTVVSDLAGTDSVVEFLLPHNESVELIELRSDAPVEAVRHERRVWLHHGSSISHGSNAVGPSEIWPAVAALRSNVQLRNLGFGGSAVVDPFMARVMRDTPADVISVKLGINVVNLDGMRVRTFVPAVHGFLDTIRDGHPTTPLLLVSPIFCGIHEDTPGPGAFDPASFGSGQVKFLATGDPAEVAAGKLTLQVIRRELRAVVERRADPHLHYLDGLALYGAEDAERLPLPDALHPDTQTHQLIGERFADLAFGPSGPFGG</sequence>
<name>A0A7K1FMV6_9ACTN</name>
<organism evidence="2 3">
    <name type="scientific">Nakamurella alba</name>
    <dbReference type="NCBI Taxonomy" id="2665158"/>
    <lineage>
        <taxon>Bacteria</taxon>
        <taxon>Bacillati</taxon>
        <taxon>Actinomycetota</taxon>
        <taxon>Actinomycetes</taxon>
        <taxon>Nakamurellales</taxon>
        <taxon>Nakamurellaceae</taxon>
        <taxon>Nakamurella</taxon>
    </lineage>
</organism>
<dbReference type="Gene3D" id="3.40.50.1110">
    <property type="entry name" value="SGNH hydrolase"/>
    <property type="match status" value="1"/>
</dbReference>
<reference evidence="2 3" key="1">
    <citation type="submission" date="2019-11" db="EMBL/GenBank/DDBJ databases">
        <authorList>
            <person name="Jiang L.-Q."/>
        </authorList>
    </citation>
    <scope>NUCLEOTIDE SEQUENCE [LARGE SCALE GENOMIC DNA]</scope>
    <source>
        <strain evidence="2 3">YIM 132087</strain>
    </source>
</reference>
<dbReference type="Proteomes" id="UP000460221">
    <property type="component" value="Unassembled WGS sequence"/>
</dbReference>
<evidence type="ECO:0000313" key="3">
    <source>
        <dbReference type="Proteomes" id="UP000460221"/>
    </source>
</evidence>
<comment type="caution">
    <text evidence="2">The sequence shown here is derived from an EMBL/GenBank/DDBJ whole genome shotgun (WGS) entry which is preliminary data.</text>
</comment>
<evidence type="ECO:0000259" key="1">
    <source>
        <dbReference type="Pfam" id="PF13472"/>
    </source>
</evidence>
<dbReference type="InterPro" id="IPR036514">
    <property type="entry name" value="SGNH_hydro_sf"/>
</dbReference>
<accession>A0A7K1FMV6</accession>
<proteinExistence type="predicted"/>
<dbReference type="Pfam" id="PF13472">
    <property type="entry name" value="Lipase_GDSL_2"/>
    <property type="match status" value="1"/>
</dbReference>
<dbReference type="RefSeq" id="WP_154769494.1">
    <property type="nucleotide sequence ID" value="NZ_WLYK01000006.1"/>
</dbReference>
<dbReference type="Gene3D" id="2.60.120.260">
    <property type="entry name" value="Galactose-binding domain-like"/>
    <property type="match status" value="1"/>
</dbReference>
<dbReference type="AlphaFoldDB" id="A0A7K1FMV6"/>
<keyword evidence="3" id="KW-1185">Reference proteome</keyword>
<gene>
    <name evidence="2" type="ORF">GIS00_16320</name>
</gene>
<feature type="domain" description="SGNH hydrolase-type esterase" evidence="1">
    <location>
        <begin position="170"/>
        <end position="363"/>
    </location>
</feature>
<dbReference type="SUPFAM" id="SSF52266">
    <property type="entry name" value="SGNH hydrolase"/>
    <property type="match status" value="1"/>
</dbReference>
<protein>
    <submittedName>
        <fullName evidence="2">Lipase</fullName>
    </submittedName>
</protein>